<dbReference type="SUPFAM" id="SSF52833">
    <property type="entry name" value="Thioredoxin-like"/>
    <property type="match status" value="1"/>
</dbReference>
<dbReference type="InterPro" id="IPR050553">
    <property type="entry name" value="Thioredoxin_ResA/DsbE_sf"/>
</dbReference>
<dbReference type="InterPro" id="IPR013766">
    <property type="entry name" value="Thioredoxin_domain"/>
</dbReference>
<evidence type="ECO:0000256" key="7">
    <source>
        <dbReference type="SAM" id="SignalP"/>
    </source>
</evidence>
<dbReference type="PROSITE" id="PS51352">
    <property type="entry name" value="THIOREDOXIN_2"/>
    <property type="match status" value="1"/>
</dbReference>
<feature type="chain" id="PRO_5039567147" evidence="7">
    <location>
        <begin position="19"/>
        <end position="204"/>
    </location>
</feature>
<dbReference type="InterPro" id="IPR036249">
    <property type="entry name" value="Thioredoxin-like_sf"/>
</dbReference>
<dbReference type="Pfam" id="PF08534">
    <property type="entry name" value="Redoxin"/>
    <property type="match status" value="1"/>
</dbReference>
<feature type="domain" description="Thioredoxin" evidence="8">
    <location>
        <begin position="51"/>
        <end position="201"/>
    </location>
</feature>
<gene>
    <name evidence="9" type="ORF">IAB74_06515</name>
</gene>
<feature type="signal peptide" evidence="7">
    <location>
        <begin position="1"/>
        <end position="18"/>
    </location>
</feature>
<organism evidence="9 10">
    <name type="scientific">Candidatus Faecousia excrementigallinarum</name>
    <dbReference type="NCBI Taxonomy" id="2840806"/>
    <lineage>
        <taxon>Bacteria</taxon>
        <taxon>Bacillati</taxon>
        <taxon>Bacillota</taxon>
        <taxon>Clostridia</taxon>
        <taxon>Eubacteriales</taxon>
        <taxon>Oscillospiraceae</taxon>
        <taxon>Faecousia</taxon>
    </lineage>
</organism>
<dbReference type="Gene3D" id="3.40.30.10">
    <property type="entry name" value="Glutaredoxin"/>
    <property type="match status" value="1"/>
</dbReference>
<keyword evidence="3" id="KW-0735">Signal-anchor</keyword>
<evidence type="ECO:0000313" key="9">
    <source>
        <dbReference type="EMBL" id="HIQ68143.1"/>
    </source>
</evidence>
<feature type="region of interest" description="Disordered" evidence="6">
    <location>
        <begin position="22"/>
        <end position="50"/>
    </location>
</feature>
<evidence type="ECO:0000256" key="4">
    <source>
        <dbReference type="ARBA" id="ARBA00023157"/>
    </source>
</evidence>
<keyword evidence="5" id="KW-0676">Redox-active center</keyword>
<reference evidence="9" key="1">
    <citation type="submission" date="2020-10" db="EMBL/GenBank/DDBJ databases">
        <authorList>
            <person name="Gilroy R."/>
        </authorList>
    </citation>
    <scope>NUCLEOTIDE SEQUENCE</scope>
    <source>
        <strain evidence="9">13361</strain>
    </source>
</reference>
<dbReference type="AlphaFoldDB" id="A0A9D0Z5E2"/>
<evidence type="ECO:0000256" key="6">
    <source>
        <dbReference type="SAM" id="MobiDB-lite"/>
    </source>
</evidence>
<evidence type="ECO:0000256" key="1">
    <source>
        <dbReference type="ARBA" id="ARBA00004196"/>
    </source>
</evidence>
<proteinExistence type="predicted"/>
<dbReference type="GO" id="GO:0030313">
    <property type="term" value="C:cell envelope"/>
    <property type="evidence" value="ECO:0007669"/>
    <property type="project" value="UniProtKB-SubCell"/>
</dbReference>
<dbReference type="GO" id="GO:0017004">
    <property type="term" value="P:cytochrome complex assembly"/>
    <property type="evidence" value="ECO:0007669"/>
    <property type="project" value="UniProtKB-KW"/>
</dbReference>
<accession>A0A9D0Z5E2</accession>
<dbReference type="EMBL" id="DVFK01000088">
    <property type="protein sequence ID" value="HIQ68143.1"/>
    <property type="molecule type" value="Genomic_DNA"/>
</dbReference>
<protein>
    <submittedName>
        <fullName evidence="9">TlpA family protein disulfide reductase</fullName>
    </submittedName>
</protein>
<keyword evidence="3" id="KW-0812">Transmembrane</keyword>
<reference evidence="9" key="2">
    <citation type="journal article" date="2021" name="PeerJ">
        <title>Extensive microbial diversity within the chicken gut microbiome revealed by metagenomics and culture.</title>
        <authorList>
            <person name="Gilroy R."/>
            <person name="Ravi A."/>
            <person name="Getino M."/>
            <person name="Pursley I."/>
            <person name="Horton D.L."/>
            <person name="Alikhan N.F."/>
            <person name="Baker D."/>
            <person name="Gharbi K."/>
            <person name="Hall N."/>
            <person name="Watson M."/>
            <person name="Adriaenssens E.M."/>
            <person name="Foster-Nyarko E."/>
            <person name="Jarju S."/>
            <person name="Secka A."/>
            <person name="Antonio M."/>
            <person name="Oren A."/>
            <person name="Chaudhuri R.R."/>
            <person name="La Ragione R."/>
            <person name="Hildebrand F."/>
            <person name="Pallen M.J."/>
        </authorList>
    </citation>
    <scope>NUCLEOTIDE SEQUENCE</scope>
    <source>
        <strain evidence="9">13361</strain>
    </source>
</reference>
<keyword evidence="7" id="KW-0732">Signal</keyword>
<keyword evidence="4" id="KW-1015">Disulfide bond</keyword>
<evidence type="ECO:0000256" key="2">
    <source>
        <dbReference type="ARBA" id="ARBA00022748"/>
    </source>
</evidence>
<dbReference type="InterPro" id="IPR013740">
    <property type="entry name" value="Redoxin"/>
</dbReference>
<name>A0A9D0Z5E2_9FIRM</name>
<sequence>MKKLLLTVVLALCLTACAGQETTEATQPETTQPETTQTEASQTETTQPAETAQPGILSAFTAQDLQGNAVNQEILKGKKLTMVNVWATFCGPCINEMPDLGALAQEYADKGVQIVGLLSDANASDGSVSASQVELAQEIVDATGANYLHIIPGGDMMGLLYQITSVPTTFFVDETGKQVGTAYVGAKDKDAWAAIIDQMLEEVA</sequence>
<dbReference type="PANTHER" id="PTHR42852:SF6">
    <property type="entry name" value="THIOL:DISULFIDE INTERCHANGE PROTEIN DSBE"/>
    <property type="match status" value="1"/>
</dbReference>
<evidence type="ECO:0000259" key="8">
    <source>
        <dbReference type="PROSITE" id="PS51352"/>
    </source>
</evidence>
<comment type="subcellular location">
    <subcellularLocation>
        <location evidence="1">Cell envelope</location>
    </subcellularLocation>
</comment>
<comment type="caution">
    <text evidence="9">The sequence shown here is derived from an EMBL/GenBank/DDBJ whole genome shotgun (WGS) entry which is preliminary data.</text>
</comment>
<dbReference type="PANTHER" id="PTHR42852">
    <property type="entry name" value="THIOL:DISULFIDE INTERCHANGE PROTEIN DSBE"/>
    <property type="match status" value="1"/>
</dbReference>
<evidence type="ECO:0000256" key="5">
    <source>
        <dbReference type="ARBA" id="ARBA00023284"/>
    </source>
</evidence>
<evidence type="ECO:0000256" key="3">
    <source>
        <dbReference type="ARBA" id="ARBA00022968"/>
    </source>
</evidence>
<keyword evidence="2" id="KW-0201">Cytochrome c-type biogenesis</keyword>
<dbReference type="CDD" id="cd02966">
    <property type="entry name" value="TlpA_like_family"/>
    <property type="match status" value="1"/>
</dbReference>
<dbReference type="GO" id="GO:0016491">
    <property type="term" value="F:oxidoreductase activity"/>
    <property type="evidence" value="ECO:0007669"/>
    <property type="project" value="InterPro"/>
</dbReference>
<evidence type="ECO:0000313" key="10">
    <source>
        <dbReference type="Proteomes" id="UP000886796"/>
    </source>
</evidence>
<dbReference type="Proteomes" id="UP000886796">
    <property type="component" value="Unassembled WGS sequence"/>
</dbReference>